<dbReference type="FunFam" id="3.40.50.450:FF:000001">
    <property type="entry name" value="ATP-dependent 6-phosphofructokinase"/>
    <property type="match status" value="1"/>
</dbReference>
<keyword evidence="6 14" id="KW-0808">Transferase</keyword>
<keyword evidence="11 14" id="KW-0460">Magnesium</keyword>
<keyword evidence="9 14" id="KW-0418">Kinase</keyword>
<evidence type="ECO:0000313" key="16">
    <source>
        <dbReference type="EMBL" id="MBC6996795.1"/>
    </source>
</evidence>
<dbReference type="NCBIfam" id="TIGR02482">
    <property type="entry name" value="PFKA_ATP"/>
    <property type="match status" value="1"/>
</dbReference>
<feature type="binding site" evidence="14">
    <location>
        <begin position="26"/>
        <end position="30"/>
    </location>
    <ligand>
        <name>ADP</name>
        <dbReference type="ChEBI" id="CHEBI:456216"/>
        <note>allosteric activator; ligand shared between dimeric partners</note>
    </ligand>
</feature>
<keyword evidence="4 14" id="KW-0963">Cytoplasm</keyword>
<feature type="domain" description="Phosphofructokinase" evidence="15">
    <location>
        <begin position="8"/>
        <end position="282"/>
    </location>
</feature>
<evidence type="ECO:0000256" key="14">
    <source>
        <dbReference type="HAMAP-Rule" id="MF_00339"/>
    </source>
</evidence>
<feature type="binding site" description="in other chain" evidence="14">
    <location>
        <begin position="175"/>
        <end position="177"/>
    </location>
    <ligand>
        <name>substrate</name>
        <note>ligand shared between dimeric partners</note>
    </ligand>
</feature>
<dbReference type="GO" id="GO:0003872">
    <property type="term" value="F:6-phosphofructokinase activity"/>
    <property type="evidence" value="ECO:0007669"/>
    <property type="project" value="UniProtKB-UniRule"/>
</dbReference>
<dbReference type="GO" id="GO:0061621">
    <property type="term" value="P:canonical glycolysis"/>
    <property type="evidence" value="ECO:0007669"/>
    <property type="project" value="TreeGrafter"/>
</dbReference>
<evidence type="ECO:0000256" key="8">
    <source>
        <dbReference type="ARBA" id="ARBA00022741"/>
    </source>
</evidence>
<feature type="binding site" evidence="14">
    <location>
        <position position="168"/>
    </location>
    <ligand>
        <name>substrate</name>
        <note>ligand shared between dimeric partners</note>
    </ligand>
</feature>
<comment type="function">
    <text evidence="14">Catalyzes the phosphorylation of D-fructose 6-phosphate to fructose 1,6-bisphosphate by ATP, the first committing step of glycolysis.</text>
</comment>
<comment type="cofactor">
    <cofactor evidence="1 14">
        <name>Mg(2+)</name>
        <dbReference type="ChEBI" id="CHEBI:18420"/>
    </cofactor>
</comment>
<evidence type="ECO:0000259" key="15">
    <source>
        <dbReference type="Pfam" id="PF00365"/>
    </source>
</evidence>
<feature type="binding site" description="in other chain" evidence="14">
    <location>
        <begin position="219"/>
        <end position="221"/>
    </location>
    <ligand>
        <name>ADP</name>
        <dbReference type="ChEBI" id="CHEBI:456216"/>
        <note>allosteric activator; ligand shared between dimeric partners</note>
    </ligand>
</feature>
<sequence length="328" mass="35306">MKREDIRRIAVFTSGGDAPGMNAALRAVVRTAAWNKLHVYGIERGYEGMIDGHFKRMERRDVANIIQRGGTVLRTARSMRFMTPEGRAQAADHLRAYDIDACIAIGGNGTFTGAKIFSEEHGIPFIGIPGTIDNDLYGTDYTIGFDTAVNTAIEAVDKIRDTADSHNRLFFVEVMGRHSGYIALHTAIGSGASSVLIPEANTNLEDLKTVLKKNKARGKLFSVVIVAEGHPMGGAAGIAAKIKDDLASMEPKVTVIGHLQRGGAPTALDRLLASRLGYAAVTKLLEGEENVAVGIVNDLVTLTSFEEAIYKEKKPQGDLIEMASILAI</sequence>
<dbReference type="FunFam" id="3.40.50.460:FF:000002">
    <property type="entry name" value="ATP-dependent 6-phosphofructokinase"/>
    <property type="match status" value="1"/>
</dbReference>
<dbReference type="GO" id="GO:0016208">
    <property type="term" value="F:AMP binding"/>
    <property type="evidence" value="ECO:0007669"/>
    <property type="project" value="TreeGrafter"/>
</dbReference>
<feature type="binding site" description="in other chain" evidence="14">
    <location>
        <position position="160"/>
    </location>
    <ligand>
        <name>ADP</name>
        <dbReference type="ChEBI" id="CHEBI:456216"/>
        <note>allosteric activator; ligand shared between dimeric partners</note>
    </ligand>
</feature>
<dbReference type="GO" id="GO:0005945">
    <property type="term" value="C:6-phosphofructokinase complex"/>
    <property type="evidence" value="ECO:0007669"/>
    <property type="project" value="TreeGrafter"/>
</dbReference>
<dbReference type="GO" id="GO:0005524">
    <property type="term" value="F:ATP binding"/>
    <property type="evidence" value="ECO:0007669"/>
    <property type="project" value="UniProtKB-UniRule"/>
</dbReference>
<comment type="caution">
    <text evidence="14">Lacks conserved residue(s) required for the propagation of feature annotation.</text>
</comment>
<evidence type="ECO:0000256" key="2">
    <source>
        <dbReference type="ARBA" id="ARBA00004496"/>
    </source>
</evidence>
<dbReference type="RefSeq" id="WP_187468799.1">
    <property type="nucleotide sequence ID" value="NZ_JACSIT010000154.1"/>
</dbReference>
<keyword evidence="17" id="KW-1185">Reference proteome</keyword>
<dbReference type="Proteomes" id="UP000650081">
    <property type="component" value="Unassembled WGS sequence"/>
</dbReference>
<comment type="subunit">
    <text evidence="14">Homotetramer.</text>
</comment>
<feature type="binding site" description="in other chain" evidence="14">
    <location>
        <begin position="131"/>
        <end position="133"/>
    </location>
    <ligand>
        <name>substrate</name>
        <note>ligand shared between dimeric partners</note>
    </ligand>
</feature>
<dbReference type="InterPro" id="IPR015912">
    <property type="entry name" value="Phosphofructokinase_CS"/>
</dbReference>
<feature type="binding site" description="in other chain" evidence="14">
    <location>
        <begin position="258"/>
        <end position="261"/>
    </location>
    <ligand>
        <name>substrate</name>
        <note>ligand shared between dimeric partners</note>
    </ligand>
</feature>
<dbReference type="GO" id="GO:0030388">
    <property type="term" value="P:fructose 1,6-bisphosphate metabolic process"/>
    <property type="evidence" value="ECO:0007669"/>
    <property type="project" value="TreeGrafter"/>
</dbReference>
<keyword evidence="5 14" id="KW-0021">Allosteric enzyme</keyword>
<evidence type="ECO:0000256" key="5">
    <source>
        <dbReference type="ARBA" id="ARBA00022533"/>
    </source>
</evidence>
<keyword evidence="8 14" id="KW-0547">Nucleotide-binding</keyword>
<dbReference type="InterPro" id="IPR012828">
    <property type="entry name" value="PFKA_ATP_prok"/>
</dbReference>
<evidence type="ECO:0000256" key="11">
    <source>
        <dbReference type="ARBA" id="ARBA00022842"/>
    </source>
</evidence>
<dbReference type="EC" id="2.7.1.11" evidence="14"/>
<dbReference type="GO" id="GO:0006002">
    <property type="term" value="P:fructose 6-phosphate metabolic process"/>
    <property type="evidence" value="ECO:0007669"/>
    <property type="project" value="UniProtKB-UniRule"/>
</dbReference>
<keyword evidence="7 14" id="KW-0479">Metal-binding</keyword>
<dbReference type="SUPFAM" id="SSF53784">
    <property type="entry name" value="Phosphofructokinase"/>
    <property type="match status" value="1"/>
</dbReference>
<dbReference type="GO" id="GO:0048029">
    <property type="term" value="F:monosaccharide binding"/>
    <property type="evidence" value="ECO:0007669"/>
    <property type="project" value="TreeGrafter"/>
</dbReference>
<dbReference type="GO" id="GO:0046872">
    <property type="term" value="F:metal ion binding"/>
    <property type="evidence" value="ECO:0007669"/>
    <property type="project" value="UniProtKB-KW"/>
</dbReference>
<comment type="catalytic activity">
    <reaction evidence="13 14">
        <text>beta-D-fructose 6-phosphate + ATP = beta-D-fructose 1,6-bisphosphate + ADP + H(+)</text>
        <dbReference type="Rhea" id="RHEA:16109"/>
        <dbReference type="ChEBI" id="CHEBI:15378"/>
        <dbReference type="ChEBI" id="CHEBI:30616"/>
        <dbReference type="ChEBI" id="CHEBI:32966"/>
        <dbReference type="ChEBI" id="CHEBI:57634"/>
        <dbReference type="ChEBI" id="CHEBI:456216"/>
        <dbReference type="EC" id="2.7.1.11"/>
    </reaction>
</comment>
<dbReference type="HAMAP" id="MF_00339">
    <property type="entry name" value="Phosphofructokinase_I_B1"/>
    <property type="match status" value="1"/>
</dbReference>
<evidence type="ECO:0000256" key="4">
    <source>
        <dbReference type="ARBA" id="ARBA00022490"/>
    </source>
</evidence>
<feature type="binding site" evidence="14">
    <location>
        <position position="16"/>
    </location>
    <ligand>
        <name>ATP</name>
        <dbReference type="ChEBI" id="CHEBI:30616"/>
    </ligand>
</feature>
<reference evidence="16" key="1">
    <citation type="submission" date="2020-08" db="EMBL/GenBank/DDBJ databases">
        <title>Lewinella bacteria from marine environments.</title>
        <authorList>
            <person name="Zhong Y."/>
        </authorList>
    </citation>
    <scope>NUCLEOTIDE SEQUENCE</scope>
    <source>
        <strain evidence="16">KCTC 42187</strain>
    </source>
</reference>
<evidence type="ECO:0000256" key="9">
    <source>
        <dbReference type="ARBA" id="ARBA00022777"/>
    </source>
</evidence>
<dbReference type="InterPro" id="IPR000023">
    <property type="entry name" value="Phosphofructokinase_dom"/>
</dbReference>
<dbReference type="PROSITE" id="PS00433">
    <property type="entry name" value="PHOSPHOFRUCTOKINASE"/>
    <property type="match status" value="1"/>
</dbReference>
<accession>A0A923PML4</accession>
<comment type="caution">
    <text evidence="16">The sequence shown here is derived from an EMBL/GenBank/DDBJ whole genome shotgun (WGS) entry which is preliminary data.</text>
</comment>
<evidence type="ECO:0000256" key="13">
    <source>
        <dbReference type="ARBA" id="ARBA00048070"/>
    </source>
</evidence>
<gene>
    <name evidence="14 16" type="primary">pfkA</name>
    <name evidence="16" type="ORF">H9S92_21660</name>
</gene>
<dbReference type="InterPro" id="IPR022953">
    <property type="entry name" value="ATP_PFK"/>
</dbReference>
<dbReference type="PANTHER" id="PTHR13697:SF4">
    <property type="entry name" value="ATP-DEPENDENT 6-PHOSPHOFRUCTOKINASE"/>
    <property type="match status" value="1"/>
</dbReference>
<evidence type="ECO:0000256" key="7">
    <source>
        <dbReference type="ARBA" id="ARBA00022723"/>
    </source>
</evidence>
<dbReference type="AlphaFoldDB" id="A0A923PML4"/>
<dbReference type="GO" id="GO:0070095">
    <property type="term" value="F:fructose-6-phosphate binding"/>
    <property type="evidence" value="ECO:0007669"/>
    <property type="project" value="TreeGrafter"/>
</dbReference>
<feature type="active site" description="Proton acceptor" evidence="14">
    <location>
        <position position="133"/>
    </location>
</feature>
<comment type="pathway">
    <text evidence="3 14">Carbohydrate degradation; glycolysis; D-glyceraldehyde 3-phosphate and glycerone phosphate from D-glucose: step 3/4.</text>
</comment>
<evidence type="ECO:0000256" key="3">
    <source>
        <dbReference type="ARBA" id="ARBA00004679"/>
    </source>
</evidence>
<dbReference type="PRINTS" id="PR00476">
    <property type="entry name" value="PHFRCTKINASE"/>
</dbReference>
<evidence type="ECO:0000256" key="1">
    <source>
        <dbReference type="ARBA" id="ARBA00001946"/>
    </source>
</evidence>
<feature type="binding site" evidence="14">
    <location>
        <position position="252"/>
    </location>
    <ligand>
        <name>substrate</name>
        <note>ligand shared between dimeric partners</note>
    </ligand>
</feature>
<dbReference type="Pfam" id="PF00365">
    <property type="entry name" value="PFK"/>
    <property type="match status" value="1"/>
</dbReference>
<organism evidence="16 17">
    <name type="scientific">Neolewinella lacunae</name>
    <dbReference type="NCBI Taxonomy" id="1517758"/>
    <lineage>
        <taxon>Bacteria</taxon>
        <taxon>Pseudomonadati</taxon>
        <taxon>Bacteroidota</taxon>
        <taxon>Saprospiria</taxon>
        <taxon>Saprospirales</taxon>
        <taxon>Lewinellaceae</taxon>
        <taxon>Neolewinella</taxon>
    </lineage>
</organism>
<comment type="subcellular location">
    <subcellularLocation>
        <location evidence="2 14">Cytoplasm</location>
    </subcellularLocation>
</comment>
<evidence type="ECO:0000313" key="17">
    <source>
        <dbReference type="Proteomes" id="UP000650081"/>
    </source>
</evidence>
<dbReference type="NCBIfam" id="NF002872">
    <property type="entry name" value="PRK03202.1"/>
    <property type="match status" value="1"/>
</dbReference>
<dbReference type="Gene3D" id="3.40.50.460">
    <property type="entry name" value="Phosphofructokinase domain"/>
    <property type="match status" value="1"/>
</dbReference>
<evidence type="ECO:0000256" key="12">
    <source>
        <dbReference type="ARBA" id="ARBA00023152"/>
    </source>
</evidence>
<feature type="binding site" evidence="14">
    <location>
        <begin position="77"/>
        <end position="78"/>
    </location>
    <ligand>
        <name>ATP</name>
        <dbReference type="ChEBI" id="CHEBI:30616"/>
    </ligand>
</feature>
<feature type="binding site" evidence="14">
    <location>
        <begin position="107"/>
        <end position="110"/>
    </location>
    <ligand>
        <name>ATP</name>
        <dbReference type="ChEBI" id="CHEBI:30616"/>
    </ligand>
</feature>
<dbReference type="GO" id="GO:0042802">
    <property type="term" value="F:identical protein binding"/>
    <property type="evidence" value="ECO:0007669"/>
    <property type="project" value="TreeGrafter"/>
</dbReference>
<comment type="activity regulation">
    <text evidence="14">Allosterically activated by ADP and other diphosphonucleosides, and allosterically inhibited by phosphoenolpyruvate.</text>
</comment>
<protein>
    <recommendedName>
        <fullName evidence="14">ATP-dependent 6-phosphofructokinase</fullName>
        <shortName evidence="14">ATP-PFK</shortName>
        <shortName evidence="14">Phosphofructokinase</shortName>
        <ecNumber evidence="14">2.7.1.11</ecNumber>
    </recommendedName>
    <alternativeName>
        <fullName evidence="14">Phosphohexokinase</fullName>
    </alternativeName>
</protein>
<dbReference type="PANTHER" id="PTHR13697">
    <property type="entry name" value="PHOSPHOFRUCTOKINASE"/>
    <property type="match status" value="1"/>
</dbReference>
<feature type="binding site" description="in other chain" evidence="14">
    <location>
        <position position="217"/>
    </location>
    <ligand>
        <name>ADP</name>
        <dbReference type="ChEBI" id="CHEBI:456216"/>
        <note>allosteric activator; ligand shared between dimeric partners</note>
    </ligand>
</feature>
<dbReference type="PIRSF" id="PIRSF000532">
    <property type="entry name" value="ATP_PFK_prok"/>
    <property type="match status" value="1"/>
</dbReference>
<name>A0A923PML4_9BACT</name>
<dbReference type="Gene3D" id="3.40.50.450">
    <property type="match status" value="1"/>
</dbReference>
<dbReference type="InterPro" id="IPR035966">
    <property type="entry name" value="PKF_sf"/>
</dbReference>
<proteinExistence type="inferred from homology"/>
<feature type="binding site" evidence="14">
    <location>
        <position position="108"/>
    </location>
    <ligand>
        <name>Mg(2+)</name>
        <dbReference type="ChEBI" id="CHEBI:18420"/>
        <note>catalytic</note>
    </ligand>
</feature>
<keyword evidence="10 14" id="KW-0067">ATP-binding</keyword>
<dbReference type="InterPro" id="IPR012003">
    <property type="entry name" value="ATP_PFK_prok-type"/>
</dbReference>
<evidence type="ECO:0000256" key="10">
    <source>
        <dbReference type="ARBA" id="ARBA00022840"/>
    </source>
</evidence>
<feature type="binding site" description="in other chain" evidence="14">
    <location>
        <position position="228"/>
    </location>
    <ligand>
        <name>substrate</name>
        <note>ligand shared between dimeric partners</note>
    </ligand>
</feature>
<dbReference type="EMBL" id="JACSIT010000154">
    <property type="protein sequence ID" value="MBC6996795.1"/>
    <property type="molecule type" value="Genomic_DNA"/>
</dbReference>
<evidence type="ECO:0000256" key="6">
    <source>
        <dbReference type="ARBA" id="ARBA00022679"/>
    </source>
</evidence>
<comment type="similarity">
    <text evidence="14">Belongs to the phosphofructokinase type A (PFKA) family. ATP-dependent PFK group I subfamily. Prokaryotic clade 'B1' sub-subfamily.</text>
</comment>
<keyword evidence="12 14" id="KW-0324">Glycolysis</keyword>